<dbReference type="PANTHER" id="PTHR35145">
    <property type="entry name" value="CYTOPLASMIC PROTEIN-RELATED"/>
    <property type="match status" value="1"/>
</dbReference>
<gene>
    <name evidence="1" type="ORF">ABS764_10090</name>
</gene>
<dbReference type="Pfam" id="PF04237">
    <property type="entry name" value="YjbR"/>
    <property type="match status" value="1"/>
</dbReference>
<name>A0ABW8XVK2_9FLAO</name>
<reference evidence="1 2" key="1">
    <citation type="submission" date="2024-06" db="EMBL/GenBank/DDBJ databases">
        <authorList>
            <person name="Kaempfer P."/>
            <person name="Viver T."/>
        </authorList>
    </citation>
    <scope>NUCLEOTIDE SEQUENCE [LARGE SCALE GENOMIC DNA]</scope>
    <source>
        <strain evidence="1 2">ST-87</strain>
    </source>
</reference>
<dbReference type="InterPro" id="IPR058532">
    <property type="entry name" value="YjbR/MT2646/Rv2570-like"/>
</dbReference>
<organism evidence="1 2">
    <name type="scientific">Flavobacterium plantiphilum</name>
    <dbReference type="NCBI Taxonomy" id="3163297"/>
    <lineage>
        <taxon>Bacteria</taxon>
        <taxon>Pseudomonadati</taxon>
        <taxon>Bacteroidota</taxon>
        <taxon>Flavobacteriia</taxon>
        <taxon>Flavobacteriales</taxon>
        <taxon>Flavobacteriaceae</taxon>
        <taxon>Flavobacterium</taxon>
    </lineage>
</organism>
<dbReference type="InterPro" id="IPR007351">
    <property type="entry name" value="YjbR"/>
</dbReference>
<dbReference type="PANTHER" id="PTHR35145:SF1">
    <property type="entry name" value="CYTOPLASMIC PROTEIN"/>
    <property type="match status" value="1"/>
</dbReference>
<protein>
    <submittedName>
        <fullName evidence="1">MmcQ/YjbR family DNA-binding protein</fullName>
    </submittedName>
</protein>
<dbReference type="GO" id="GO:0003677">
    <property type="term" value="F:DNA binding"/>
    <property type="evidence" value="ECO:0007669"/>
    <property type="project" value="UniProtKB-KW"/>
</dbReference>
<evidence type="ECO:0000313" key="2">
    <source>
        <dbReference type="Proteomes" id="UP001629260"/>
    </source>
</evidence>
<proteinExistence type="predicted"/>
<comment type="caution">
    <text evidence="1">The sequence shown here is derived from an EMBL/GenBank/DDBJ whole genome shotgun (WGS) entry which is preliminary data.</text>
</comment>
<dbReference type="InterPro" id="IPR038056">
    <property type="entry name" value="YjbR-like_sf"/>
</dbReference>
<evidence type="ECO:0000313" key="1">
    <source>
        <dbReference type="EMBL" id="MFL9831196.1"/>
    </source>
</evidence>
<accession>A0ABW8XVK2</accession>
<dbReference type="Gene3D" id="3.90.1150.30">
    <property type="match status" value="1"/>
</dbReference>
<dbReference type="SUPFAM" id="SSF142906">
    <property type="entry name" value="YjbR-like"/>
    <property type="match status" value="1"/>
</dbReference>
<dbReference type="EMBL" id="JBELQA010000005">
    <property type="protein sequence ID" value="MFL9831196.1"/>
    <property type="molecule type" value="Genomic_DNA"/>
</dbReference>
<sequence>MNLEDFYEYCLSKKGVTEHFPFDQDTLVFKVGGKMFALSSLKQWESGQPSVNLKCDPEVAVEWRLQFEAVEPGFHMNKKHWNTVAINTDVSDSFLKEMIDHSYGLVFSSLTKNIQKELLS</sequence>
<keyword evidence="1" id="KW-0238">DNA-binding</keyword>
<dbReference type="RefSeq" id="WP_408081665.1">
    <property type="nucleotide sequence ID" value="NZ_JBELQA010000005.1"/>
</dbReference>
<dbReference type="Proteomes" id="UP001629260">
    <property type="component" value="Unassembled WGS sequence"/>
</dbReference>
<keyword evidence="2" id="KW-1185">Reference proteome</keyword>